<evidence type="ECO:0000313" key="1">
    <source>
        <dbReference type="EMBL" id="GAH30081.1"/>
    </source>
</evidence>
<dbReference type="EMBL" id="BART01040566">
    <property type="protein sequence ID" value="GAH30081.1"/>
    <property type="molecule type" value="Genomic_DNA"/>
</dbReference>
<gene>
    <name evidence="1" type="ORF">S01H4_65937</name>
</gene>
<name>X1E9Y6_9ZZZZ</name>
<reference evidence="1" key="1">
    <citation type="journal article" date="2014" name="Front. Microbiol.">
        <title>High frequency of phylogenetically diverse reductive dehalogenase-homologous genes in deep subseafloor sedimentary metagenomes.</title>
        <authorList>
            <person name="Kawai M."/>
            <person name="Futagami T."/>
            <person name="Toyoda A."/>
            <person name="Takaki Y."/>
            <person name="Nishi S."/>
            <person name="Hori S."/>
            <person name="Arai W."/>
            <person name="Tsubouchi T."/>
            <person name="Morono Y."/>
            <person name="Uchiyama I."/>
            <person name="Ito T."/>
            <person name="Fujiyama A."/>
            <person name="Inagaki F."/>
            <person name="Takami H."/>
        </authorList>
    </citation>
    <scope>NUCLEOTIDE SEQUENCE</scope>
    <source>
        <strain evidence="1">Expedition CK06-06</strain>
    </source>
</reference>
<protein>
    <submittedName>
        <fullName evidence="1">Uncharacterized protein</fullName>
    </submittedName>
</protein>
<dbReference type="AlphaFoldDB" id="X1E9Y6"/>
<feature type="non-terminal residue" evidence="1">
    <location>
        <position position="1"/>
    </location>
</feature>
<comment type="caution">
    <text evidence="1">The sequence shown here is derived from an EMBL/GenBank/DDBJ whole genome shotgun (WGS) entry which is preliminary data.</text>
</comment>
<accession>X1E9Y6</accession>
<proteinExistence type="predicted"/>
<sequence>ELTITGELTDGTIFEGTDVIRVIDKAGKK</sequence>
<organism evidence="1">
    <name type="scientific">marine sediment metagenome</name>
    <dbReference type="NCBI Taxonomy" id="412755"/>
    <lineage>
        <taxon>unclassified sequences</taxon>
        <taxon>metagenomes</taxon>
        <taxon>ecological metagenomes</taxon>
    </lineage>
</organism>